<keyword evidence="8" id="KW-1185">Reference proteome</keyword>
<reference evidence="7" key="1">
    <citation type="submission" date="2020-04" db="EMBL/GenBank/DDBJ databases">
        <title>Draft genome resource of the tomato pathogen Pseudocercospora fuligena.</title>
        <authorList>
            <person name="Zaccaron A."/>
        </authorList>
    </citation>
    <scope>NUCLEOTIDE SEQUENCE</scope>
    <source>
        <strain evidence="7">PF001</strain>
    </source>
</reference>
<organism evidence="7 8">
    <name type="scientific">Pseudocercospora fuligena</name>
    <dbReference type="NCBI Taxonomy" id="685502"/>
    <lineage>
        <taxon>Eukaryota</taxon>
        <taxon>Fungi</taxon>
        <taxon>Dikarya</taxon>
        <taxon>Ascomycota</taxon>
        <taxon>Pezizomycotina</taxon>
        <taxon>Dothideomycetes</taxon>
        <taxon>Dothideomycetidae</taxon>
        <taxon>Mycosphaerellales</taxon>
        <taxon>Mycosphaerellaceae</taxon>
        <taxon>Pseudocercospora</taxon>
    </lineage>
</organism>
<proteinExistence type="inferred from homology"/>
<dbReference type="GO" id="GO:0071949">
    <property type="term" value="F:FAD binding"/>
    <property type="evidence" value="ECO:0007669"/>
    <property type="project" value="InterPro"/>
</dbReference>
<keyword evidence="4" id="KW-0560">Oxidoreductase</keyword>
<sequence length="485" mass="54267">MIYRSRRRHRSFQISMPSLLGSHNTDADDDVLHITIIGAGIAGLTCALALRRTNPAAKITLLEKSAFDKHKETGAALYVAPNCSDHLLRLGWNPKSSGSNKCEGFISVNGPTGAVLKQMNLGFADEKWRGQDGRDRPWFLSHRVDLHHELRRLATDESGEVPGKAAALHCSIVVKHIDTESGTVELEDGRTFRSDVVIGADGNASTSRRFVDPSARLKSFDKSCYRFLVERQRLLDDPETRMLVEEDGYFADVTAPDRKFVIYPCRENKYVNFACFSPDEIEGTGNGKRRMILFQITAVVNEWSDWDQMGSKAKLEKSFDSFWPPGRKALSYAGDDLKVWQMMDADPLKSLVNGRLALIGDAAHPFLPYQLFANSTGPVLGQGAAQAMEDGVSIAVLLQKGTKSSEMKPLVKLYDQIRRERVNYIQEKTRINGRDEGKGRMTPDELFGMLDFCYVHDEWANTSKHLTTWRDNAKKVNSHPVAAEA</sequence>
<keyword evidence="2" id="KW-0285">Flavoprotein</keyword>
<gene>
    <name evidence="7" type="ORF">HII31_02594</name>
</gene>
<evidence type="ECO:0000256" key="2">
    <source>
        <dbReference type="ARBA" id="ARBA00022630"/>
    </source>
</evidence>
<dbReference type="Gene3D" id="3.50.50.60">
    <property type="entry name" value="FAD/NAD(P)-binding domain"/>
    <property type="match status" value="1"/>
</dbReference>
<dbReference type="Pfam" id="PF13450">
    <property type="entry name" value="NAD_binding_8"/>
    <property type="match status" value="1"/>
</dbReference>
<dbReference type="Proteomes" id="UP000660729">
    <property type="component" value="Unassembled WGS sequence"/>
</dbReference>
<evidence type="ECO:0000256" key="5">
    <source>
        <dbReference type="ARBA" id="ARBA00023033"/>
    </source>
</evidence>
<dbReference type="SUPFAM" id="SSF54373">
    <property type="entry name" value="FAD-linked reductases, C-terminal domain"/>
    <property type="match status" value="1"/>
</dbReference>
<comment type="similarity">
    <text evidence="1">Belongs to the paxM FAD-dependent monooxygenase family.</text>
</comment>
<keyword evidence="3" id="KW-0274">FAD</keyword>
<dbReference type="InterPro" id="IPR002938">
    <property type="entry name" value="FAD-bd"/>
</dbReference>
<dbReference type="AlphaFoldDB" id="A0A8H6RSN6"/>
<evidence type="ECO:0000259" key="6">
    <source>
        <dbReference type="Pfam" id="PF01494"/>
    </source>
</evidence>
<dbReference type="PANTHER" id="PTHR13789">
    <property type="entry name" value="MONOOXYGENASE"/>
    <property type="match status" value="1"/>
</dbReference>
<evidence type="ECO:0000313" key="8">
    <source>
        <dbReference type="Proteomes" id="UP000660729"/>
    </source>
</evidence>
<accession>A0A8H6RSN6</accession>
<evidence type="ECO:0000256" key="1">
    <source>
        <dbReference type="ARBA" id="ARBA00007992"/>
    </source>
</evidence>
<keyword evidence="5 7" id="KW-0503">Monooxygenase</keyword>
<dbReference type="InterPro" id="IPR036188">
    <property type="entry name" value="FAD/NAD-bd_sf"/>
</dbReference>
<dbReference type="PRINTS" id="PR00420">
    <property type="entry name" value="RNGMNOXGNASE"/>
</dbReference>
<evidence type="ECO:0000256" key="3">
    <source>
        <dbReference type="ARBA" id="ARBA00022827"/>
    </source>
</evidence>
<protein>
    <submittedName>
        <fullName evidence="7">FAD-dependent monooxygenase OpS4</fullName>
    </submittedName>
</protein>
<dbReference type="Pfam" id="PF01494">
    <property type="entry name" value="FAD_binding_3"/>
    <property type="match status" value="1"/>
</dbReference>
<dbReference type="InterPro" id="IPR050493">
    <property type="entry name" value="FAD-dep_Monooxygenase_BioMet"/>
</dbReference>
<name>A0A8H6RSN6_9PEZI</name>
<evidence type="ECO:0000256" key="4">
    <source>
        <dbReference type="ARBA" id="ARBA00023002"/>
    </source>
</evidence>
<comment type="caution">
    <text evidence="7">The sequence shown here is derived from an EMBL/GenBank/DDBJ whole genome shotgun (WGS) entry which is preliminary data.</text>
</comment>
<feature type="domain" description="FAD-binding" evidence="6">
    <location>
        <begin position="187"/>
        <end position="424"/>
    </location>
</feature>
<evidence type="ECO:0000313" key="7">
    <source>
        <dbReference type="EMBL" id="KAF7196193.1"/>
    </source>
</evidence>
<dbReference type="GO" id="GO:0004497">
    <property type="term" value="F:monooxygenase activity"/>
    <property type="evidence" value="ECO:0007669"/>
    <property type="project" value="UniProtKB-KW"/>
</dbReference>
<dbReference type="PANTHER" id="PTHR13789:SF314">
    <property type="entry name" value="FAD-BINDING DOMAIN-CONTAINING PROTEIN"/>
    <property type="match status" value="1"/>
</dbReference>
<dbReference type="OrthoDB" id="1047367at2759"/>
<dbReference type="SUPFAM" id="SSF51905">
    <property type="entry name" value="FAD/NAD(P)-binding domain"/>
    <property type="match status" value="1"/>
</dbReference>
<dbReference type="EMBL" id="JABCIY010000031">
    <property type="protein sequence ID" value="KAF7196193.1"/>
    <property type="molecule type" value="Genomic_DNA"/>
</dbReference>